<comment type="caution">
    <text evidence="2">The sequence shown here is derived from an EMBL/GenBank/DDBJ whole genome shotgun (WGS) entry which is preliminary data.</text>
</comment>
<dbReference type="AlphaFoldDB" id="A0A6G1DKJ5"/>
<gene>
    <name evidence="2" type="ORF">E2562_013205</name>
</gene>
<feature type="region of interest" description="Disordered" evidence="1">
    <location>
        <begin position="1"/>
        <end position="24"/>
    </location>
</feature>
<dbReference type="Proteomes" id="UP000479710">
    <property type="component" value="Unassembled WGS sequence"/>
</dbReference>
<proteinExistence type="predicted"/>
<organism evidence="2 3">
    <name type="scientific">Oryza meyeriana var. granulata</name>
    <dbReference type="NCBI Taxonomy" id="110450"/>
    <lineage>
        <taxon>Eukaryota</taxon>
        <taxon>Viridiplantae</taxon>
        <taxon>Streptophyta</taxon>
        <taxon>Embryophyta</taxon>
        <taxon>Tracheophyta</taxon>
        <taxon>Spermatophyta</taxon>
        <taxon>Magnoliopsida</taxon>
        <taxon>Liliopsida</taxon>
        <taxon>Poales</taxon>
        <taxon>Poaceae</taxon>
        <taxon>BOP clade</taxon>
        <taxon>Oryzoideae</taxon>
        <taxon>Oryzeae</taxon>
        <taxon>Oryzinae</taxon>
        <taxon>Oryza</taxon>
        <taxon>Oryza meyeriana</taxon>
    </lineage>
</organism>
<evidence type="ECO:0000313" key="2">
    <source>
        <dbReference type="EMBL" id="KAF0912253.1"/>
    </source>
</evidence>
<protein>
    <submittedName>
        <fullName evidence="2">Uncharacterized protein</fullName>
    </submittedName>
</protein>
<evidence type="ECO:0000313" key="3">
    <source>
        <dbReference type="Proteomes" id="UP000479710"/>
    </source>
</evidence>
<feature type="region of interest" description="Disordered" evidence="1">
    <location>
        <begin position="72"/>
        <end position="96"/>
    </location>
</feature>
<sequence>MEARSERPQCWRSGGAPGGNGTGGLKDATFYLDVGAALVVDLVADDVLLHGEAERTPATDLEVVKQATRRGIERDLGDDHAEEVEHPSAKRPRNKLRPIVEHGEIPLFGSGFDFRRHKYFTL</sequence>
<dbReference type="EMBL" id="SPHZ02000006">
    <property type="protein sequence ID" value="KAF0912253.1"/>
    <property type="molecule type" value="Genomic_DNA"/>
</dbReference>
<evidence type="ECO:0000256" key="1">
    <source>
        <dbReference type="SAM" id="MobiDB-lite"/>
    </source>
</evidence>
<reference evidence="2 3" key="1">
    <citation type="submission" date="2019-11" db="EMBL/GenBank/DDBJ databases">
        <title>Whole genome sequence of Oryza granulata.</title>
        <authorList>
            <person name="Li W."/>
        </authorList>
    </citation>
    <scope>NUCLEOTIDE SEQUENCE [LARGE SCALE GENOMIC DNA]</scope>
    <source>
        <strain evidence="3">cv. Menghai</strain>
        <tissue evidence="2">Leaf</tissue>
    </source>
</reference>
<name>A0A6G1DKJ5_9ORYZ</name>
<keyword evidence="3" id="KW-1185">Reference proteome</keyword>
<feature type="compositionally biased region" description="Basic and acidic residues" evidence="1">
    <location>
        <begin position="72"/>
        <end position="88"/>
    </location>
</feature>
<accession>A0A6G1DKJ5</accession>
<feature type="compositionally biased region" description="Gly residues" evidence="1">
    <location>
        <begin position="15"/>
        <end position="24"/>
    </location>
</feature>